<dbReference type="GO" id="GO:0005524">
    <property type="term" value="F:ATP binding"/>
    <property type="evidence" value="ECO:0007669"/>
    <property type="project" value="UniProtKB-UniRule"/>
</dbReference>
<dbReference type="Pfam" id="PF13361">
    <property type="entry name" value="UvrD_C"/>
    <property type="match status" value="2"/>
</dbReference>
<dbReference type="Gene3D" id="3.40.50.300">
    <property type="entry name" value="P-loop containing nucleotide triphosphate hydrolases"/>
    <property type="match status" value="2"/>
</dbReference>
<evidence type="ECO:0000256" key="10">
    <source>
        <dbReference type="PROSITE-ProRule" id="PRU00560"/>
    </source>
</evidence>
<keyword evidence="3 10" id="KW-0378">Hydrolase</keyword>
<keyword evidence="2 10" id="KW-0547">Nucleotide-binding</keyword>
<dbReference type="InterPro" id="IPR014017">
    <property type="entry name" value="DNA_helicase_UvrD-like_C"/>
</dbReference>
<dbReference type="OrthoDB" id="9806690at2"/>
<proteinExistence type="inferred from homology"/>
<keyword evidence="5 10" id="KW-0067">ATP-binding</keyword>
<comment type="caution">
    <text evidence="12">The sequence shown here is derived from an EMBL/GenBank/DDBJ whole genome shotgun (WGS) entry which is preliminary data.</text>
</comment>
<evidence type="ECO:0000313" key="12">
    <source>
        <dbReference type="EMBL" id="OTA28661.1"/>
    </source>
</evidence>
<sequence length="539" mass="59643">MVCMTLESSASVSSSASSAEQAERILAGLDENQARAAQALSGPVRIIAGAGSGKTRTITRRIAYACASGAWNPDATLAVTYTNKAAAEMKLRLARMGVHDVHTSTFHSAAYSQLRRAWRILSHFESPEIADPRDLALHAHAAMAHTLQLSDYTDSEVRDVLQELSWMKVNLLGYEDYERIVGSLGHELPLDLEPRQMLDVARAFETEKRRHNVIDFDDCLLLLAHLYENYEDLAEDFRQFMRHITIDEYQDVSPLQHLVLTRWLGKNRDICVVGDPAQTIYSYAGATSYYLLNFAEEFGPVSHDVQLNTDYRSSGNIVEYANAVLSGSPSAQSYITLTSPHDAGPRVHLAKFASDGEEMRGIASRILWHHARGTALRDVAILTRTRMRARDLARACREAGLAVNLRLDGENEVLRGAVSGSVGGVAVGASSEEAGQDGAITISTIHAAKGLEWSLVFIPDCHEGNIPFSMEQMMTRSDEDESIEEERRIFYVAVTRGIQQVYLCVAQYPFEGGRGVQRTVSRFVRQASNAVRRAHRGKS</sequence>
<keyword evidence="4 10" id="KW-0347">Helicase</keyword>
<reference evidence="12 13" key="1">
    <citation type="submission" date="2017-04" db="EMBL/GenBank/DDBJ databases">
        <title>Draft genome sequences of Alloscardovia macacae UMA81211 and UMA81212 isolated from the feces of a rhesus macaque (Macaca mulatta).</title>
        <authorList>
            <person name="Albert K."/>
            <person name="Sela D.A."/>
        </authorList>
    </citation>
    <scope>NUCLEOTIDE SEQUENCE [LARGE SCALE GENOMIC DNA]</scope>
    <source>
        <strain evidence="12 13">UMA81212</strain>
    </source>
</reference>
<dbReference type="GO" id="GO:0000725">
    <property type="term" value="P:recombinational repair"/>
    <property type="evidence" value="ECO:0007669"/>
    <property type="project" value="TreeGrafter"/>
</dbReference>
<gene>
    <name evidence="12" type="ORF">B9T39_06095</name>
</gene>
<name>A0A1Y2SZH3_9BIFI</name>
<accession>A0A1Y2SZH3</accession>
<evidence type="ECO:0000256" key="5">
    <source>
        <dbReference type="ARBA" id="ARBA00022840"/>
    </source>
</evidence>
<organism evidence="12 13">
    <name type="scientific">Alloscardovia macacae</name>
    <dbReference type="NCBI Taxonomy" id="1160091"/>
    <lineage>
        <taxon>Bacteria</taxon>
        <taxon>Bacillati</taxon>
        <taxon>Actinomycetota</taxon>
        <taxon>Actinomycetes</taxon>
        <taxon>Bifidobacteriales</taxon>
        <taxon>Bifidobacteriaceae</taxon>
        <taxon>Alloscardovia</taxon>
    </lineage>
</organism>
<dbReference type="Gene3D" id="1.10.10.160">
    <property type="match status" value="1"/>
</dbReference>
<comment type="similarity">
    <text evidence="1">Belongs to the helicase family. UvrD subfamily.</text>
</comment>
<dbReference type="CDD" id="cd17932">
    <property type="entry name" value="DEXQc_UvrD"/>
    <property type="match status" value="1"/>
</dbReference>
<evidence type="ECO:0000256" key="7">
    <source>
        <dbReference type="ARBA" id="ARBA00034617"/>
    </source>
</evidence>
<dbReference type="InterPro" id="IPR014016">
    <property type="entry name" value="UvrD-like_ATP-bd"/>
</dbReference>
<evidence type="ECO:0000313" key="13">
    <source>
        <dbReference type="Proteomes" id="UP000243540"/>
    </source>
</evidence>
<dbReference type="EC" id="5.6.2.4" evidence="8"/>
<feature type="domain" description="UvrD-like helicase ATP-binding" evidence="11">
    <location>
        <begin position="27"/>
        <end position="314"/>
    </location>
</feature>
<evidence type="ECO:0000259" key="11">
    <source>
        <dbReference type="PROSITE" id="PS51198"/>
    </source>
</evidence>
<evidence type="ECO:0000256" key="4">
    <source>
        <dbReference type="ARBA" id="ARBA00022806"/>
    </source>
</evidence>
<protein>
    <recommendedName>
        <fullName evidence="8">DNA 3'-5' helicase</fullName>
        <ecNumber evidence="8">5.6.2.4</ecNumber>
    </recommendedName>
</protein>
<dbReference type="GO" id="GO:0016887">
    <property type="term" value="F:ATP hydrolysis activity"/>
    <property type="evidence" value="ECO:0007669"/>
    <property type="project" value="RHEA"/>
</dbReference>
<dbReference type="GO" id="GO:0043138">
    <property type="term" value="F:3'-5' DNA helicase activity"/>
    <property type="evidence" value="ECO:0007669"/>
    <property type="project" value="UniProtKB-EC"/>
</dbReference>
<dbReference type="AlphaFoldDB" id="A0A1Y2SZH3"/>
<comment type="catalytic activity">
    <reaction evidence="9">
        <text>ATP + H2O = ADP + phosphate + H(+)</text>
        <dbReference type="Rhea" id="RHEA:13065"/>
        <dbReference type="ChEBI" id="CHEBI:15377"/>
        <dbReference type="ChEBI" id="CHEBI:15378"/>
        <dbReference type="ChEBI" id="CHEBI:30616"/>
        <dbReference type="ChEBI" id="CHEBI:43474"/>
        <dbReference type="ChEBI" id="CHEBI:456216"/>
        <dbReference type="EC" id="5.6.2.4"/>
    </reaction>
</comment>
<dbReference type="Proteomes" id="UP000243540">
    <property type="component" value="Unassembled WGS sequence"/>
</dbReference>
<dbReference type="InterPro" id="IPR027417">
    <property type="entry name" value="P-loop_NTPase"/>
</dbReference>
<dbReference type="GO" id="GO:0003677">
    <property type="term" value="F:DNA binding"/>
    <property type="evidence" value="ECO:0007669"/>
    <property type="project" value="UniProtKB-KW"/>
</dbReference>
<comment type="catalytic activity">
    <reaction evidence="7">
        <text>Couples ATP hydrolysis with the unwinding of duplex DNA by translocating in the 3'-5' direction.</text>
        <dbReference type="EC" id="5.6.2.4"/>
    </reaction>
</comment>
<evidence type="ECO:0000256" key="2">
    <source>
        <dbReference type="ARBA" id="ARBA00022741"/>
    </source>
</evidence>
<dbReference type="Pfam" id="PF00580">
    <property type="entry name" value="UvrD-helicase"/>
    <property type="match status" value="1"/>
</dbReference>
<evidence type="ECO:0000256" key="3">
    <source>
        <dbReference type="ARBA" id="ARBA00022801"/>
    </source>
</evidence>
<evidence type="ECO:0000256" key="8">
    <source>
        <dbReference type="ARBA" id="ARBA00034808"/>
    </source>
</evidence>
<evidence type="ECO:0000256" key="9">
    <source>
        <dbReference type="ARBA" id="ARBA00048988"/>
    </source>
</evidence>
<dbReference type="InterPro" id="IPR000212">
    <property type="entry name" value="DNA_helicase_UvrD/REP"/>
</dbReference>
<dbReference type="InterPro" id="IPR013986">
    <property type="entry name" value="DExx_box_DNA_helicase_dom_sf"/>
</dbReference>
<dbReference type="PANTHER" id="PTHR11070">
    <property type="entry name" value="UVRD / RECB / PCRA DNA HELICASE FAMILY MEMBER"/>
    <property type="match status" value="1"/>
</dbReference>
<evidence type="ECO:0000256" key="6">
    <source>
        <dbReference type="ARBA" id="ARBA00023235"/>
    </source>
</evidence>
<evidence type="ECO:0000256" key="1">
    <source>
        <dbReference type="ARBA" id="ARBA00009922"/>
    </source>
</evidence>
<dbReference type="STRING" id="1160091.B9T39_06095"/>
<keyword evidence="6" id="KW-0413">Isomerase</keyword>
<dbReference type="SUPFAM" id="SSF52540">
    <property type="entry name" value="P-loop containing nucleoside triphosphate hydrolases"/>
    <property type="match status" value="1"/>
</dbReference>
<dbReference type="PROSITE" id="PS51198">
    <property type="entry name" value="UVRD_HELICASE_ATP_BIND"/>
    <property type="match status" value="1"/>
</dbReference>
<feature type="binding site" evidence="10">
    <location>
        <begin position="48"/>
        <end position="55"/>
    </location>
    <ligand>
        <name>ATP</name>
        <dbReference type="ChEBI" id="CHEBI:30616"/>
    </ligand>
</feature>
<dbReference type="EMBL" id="NEKC01000013">
    <property type="protein sequence ID" value="OTA28661.1"/>
    <property type="molecule type" value="Genomic_DNA"/>
</dbReference>
<dbReference type="PANTHER" id="PTHR11070:SF69">
    <property type="entry name" value="ATP-DEPENDENT DNA HELICASE UVRD2"/>
    <property type="match status" value="1"/>
</dbReference>